<dbReference type="EMBL" id="BAAAMR010000016">
    <property type="protein sequence ID" value="GAA2131787.1"/>
    <property type="molecule type" value="Genomic_DNA"/>
</dbReference>
<proteinExistence type="predicted"/>
<dbReference type="SUPFAM" id="SSF50998">
    <property type="entry name" value="Quinoprotein alcohol dehydrogenase-like"/>
    <property type="match status" value="2"/>
</dbReference>
<feature type="binding site" evidence="5">
    <location>
        <position position="43"/>
    </location>
    <ligand>
        <name>ATP</name>
        <dbReference type="ChEBI" id="CHEBI:30616"/>
    </ligand>
</feature>
<dbReference type="InterPro" id="IPR017441">
    <property type="entry name" value="Protein_kinase_ATP_BS"/>
</dbReference>
<dbReference type="Pfam" id="PF00069">
    <property type="entry name" value="Pkinase"/>
    <property type="match status" value="1"/>
</dbReference>
<evidence type="ECO:0000256" key="3">
    <source>
        <dbReference type="ARBA" id="ARBA00022777"/>
    </source>
</evidence>
<dbReference type="Pfam" id="PF13360">
    <property type="entry name" value="PQQ_2"/>
    <property type="match status" value="2"/>
</dbReference>
<dbReference type="InterPro" id="IPR002372">
    <property type="entry name" value="PQQ_rpt_dom"/>
</dbReference>
<protein>
    <recommendedName>
        <fullName evidence="7">Protein kinase domain-containing protein</fullName>
    </recommendedName>
</protein>
<evidence type="ECO:0000256" key="6">
    <source>
        <dbReference type="SAM" id="Phobius"/>
    </source>
</evidence>
<dbReference type="Proteomes" id="UP001501020">
    <property type="component" value="Unassembled WGS sequence"/>
</dbReference>
<dbReference type="PANTHER" id="PTHR43289:SF34">
    <property type="entry name" value="SERINE_THREONINE-PROTEIN KINASE YBDM-RELATED"/>
    <property type="match status" value="1"/>
</dbReference>
<keyword evidence="6" id="KW-0472">Membrane</keyword>
<feature type="domain" description="Protein kinase" evidence="7">
    <location>
        <begin position="15"/>
        <end position="265"/>
    </location>
</feature>
<name>A0ABP5KK95_9ACTN</name>
<dbReference type="InterPro" id="IPR011009">
    <property type="entry name" value="Kinase-like_dom_sf"/>
</dbReference>
<organism evidence="8 9">
    <name type="scientific">Actinomadura napierensis</name>
    <dbReference type="NCBI Taxonomy" id="267854"/>
    <lineage>
        <taxon>Bacteria</taxon>
        <taxon>Bacillati</taxon>
        <taxon>Actinomycetota</taxon>
        <taxon>Actinomycetes</taxon>
        <taxon>Streptosporangiales</taxon>
        <taxon>Thermomonosporaceae</taxon>
        <taxon>Actinomadura</taxon>
    </lineage>
</organism>
<dbReference type="PROSITE" id="PS50011">
    <property type="entry name" value="PROTEIN_KINASE_DOM"/>
    <property type="match status" value="1"/>
</dbReference>
<evidence type="ECO:0000256" key="1">
    <source>
        <dbReference type="ARBA" id="ARBA00022679"/>
    </source>
</evidence>
<dbReference type="Gene3D" id="3.30.200.20">
    <property type="entry name" value="Phosphorylase Kinase, domain 1"/>
    <property type="match status" value="1"/>
</dbReference>
<dbReference type="PROSITE" id="PS00107">
    <property type="entry name" value="PROTEIN_KINASE_ATP"/>
    <property type="match status" value="1"/>
</dbReference>
<dbReference type="InterPro" id="IPR015943">
    <property type="entry name" value="WD40/YVTN_repeat-like_dom_sf"/>
</dbReference>
<feature type="transmembrane region" description="Helical" evidence="6">
    <location>
        <begin position="304"/>
        <end position="327"/>
    </location>
</feature>
<accession>A0ABP5KK95</accession>
<gene>
    <name evidence="8" type="ORF">GCM10009727_24400</name>
</gene>
<keyword evidence="1" id="KW-0808">Transferase</keyword>
<dbReference type="InterPro" id="IPR008266">
    <property type="entry name" value="Tyr_kinase_AS"/>
</dbReference>
<dbReference type="PANTHER" id="PTHR43289">
    <property type="entry name" value="MITOGEN-ACTIVATED PROTEIN KINASE KINASE KINASE 20-RELATED"/>
    <property type="match status" value="1"/>
</dbReference>
<keyword evidence="3" id="KW-0418">Kinase</keyword>
<evidence type="ECO:0000313" key="8">
    <source>
        <dbReference type="EMBL" id="GAA2131787.1"/>
    </source>
</evidence>
<dbReference type="Gene3D" id="2.130.10.10">
    <property type="entry name" value="YVTN repeat-like/Quinoprotein amine dehydrogenase"/>
    <property type="match status" value="2"/>
</dbReference>
<keyword evidence="9" id="KW-1185">Reference proteome</keyword>
<dbReference type="Gene3D" id="1.10.510.10">
    <property type="entry name" value="Transferase(Phosphotransferase) domain 1"/>
    <property type="match status" value="1"/>
</dbReference>
<reference evidence="9" key="1">
    <citation type="journal article" date="2019" name="Int. J. Syst. Evol. Microbiol.">
        <title>The Global Catalogue of Microorganisms (GCM) 10K type strain sequencing project: providing services to taxonomists for standard genome sequencing and annotation.</title>
        <authorList>
            <consortium name="The Broad Institute Genomics Platform"/>
            <consortium name="The Broad Institute Genome Sequencing Center for Infectious Disease"/>
            <person name="Wu L."/>
            <person name="Ma J."/>
        </authorList>
    </citation>
    <scope>NUCLEOTIDE SEQUENCE [LARGE SCALE GENOMIC DNA]</scope>
    <source>
        <strain evidence="9">JCM 13850</strain>
    </source>
</reference>
<dbReference type="SMART" id="SM00564">
    <property type="entry name" value="PQQ"/>
    <property type="match status" value="5"/>
</dbReference>
<keyword evidence="4 5" id="KW-0067">ATP-binding</keyword>
<dbReference type="SUPFAM" id="SSF56112">
    <property type="entry name" value="Protein kinase-like (PK-like)"/>
    <property type="match status" value="1"/>
</dbReference>
<evidence type="ECO:0000313" key="9">
    <source>
        <dbReference type="Proteomes" id="UP001501020"/>
    </source>
</evidence>
<comment type="caution">
    <text evidence="8">The sequence shown here is derived from an EMBL/GenBank/DDBJ whole genome shotgun (WGS) entry which is preliminary data.</text>
</comment>
<dbReference type="PROSITE" id="PS00109">
    <property type="entry name" value="PROTEIN_KINASE_TYR"/>
    <property type="match status" value="1"/>
</dbReference>
<keyword evidence="6" id="KW-0812">Transmembrane</keyword>
<evidence type="ECO:0000256" key="5">
    <source>
        <dbReference type="PROSITE-ProRule" id="PRU10141"/>
    </source>
</evidence>
<evidence type="ECO:0000259" key="7">
    <source>
        <dbReference type="PROSITE" id="PS50011"/>
    </source>
</evidence>
<dbReference type="RefSeq" id="WP_344265087.1">
    <property type="nucleotide sequence ID" value="NZ_BAAAMR010000016.1"/>
</dbReference>
<keyword evidence="2 5" id="KW-0547">Nucleotide-binding</keyword>
<evidence type="ECO:0000256" key="4">
    <source>
        <dbReference type="ARBA" id="ARBA00022840"/>
    </source>
</evidence>
<keyword evidence="6" id="KW-1133">Transmembrane helix</keyword>
<dbReference type="InterPro" id="IPR000719">
    <property type="entry name" value="Prot_kinase_dom"/>
</dbReference>
<evidence type="ECO:0000256" key="2">
    <source>
        <dbReference type="ARBA" id="ARBA00022741"/>
    </source>
</evidence>
<dbReference type="CDD" id="cd14014">
    <property type="entry name" value="STKc_PknB_like"/>
    <property type="match status" value="1"/>
</dbReference>
<dbReference type="InterPro" id="IPR011047">
    <property type="entry name" value="Quinoprotein_ADH-like_sf"/>
</dbReference>
<sequence length="710" mass="74371">MAALEPGDPRQVGRYRLLGRLGQGGMGRVYLAASPAGRAVAIKTVWPELAGDPAFRARFRAEVEAARQVSGAFTSPVVDAGPDAAVPWLATAYVNGPSLKDAVGRYGPLPERMLRTLGAGLGEALVAVHRAGLLHRDLTPANVLLAADGPKIIDFGISRAADGTGLTAEGQFVGTPGYMAPERFRGEEPGPALDVFAFGAVMAFAATGRPPFGGGPVQSKIYRTLHDRPDLDGVPPSLAAMVAACLSADPARRPPAALLPRLPGVPQAGPGWLPGAIDREIREHERTLVMDLRDAVRRRTRRRLLAGGAGVAGLALAGGGTAAALAATDRGRQVPPPPRFLWQAELPQAGDIAVPFITAHGVFVLELFSRMAVSYDATTGRKLWSEKVRNATVDKDSVYVQLSRGGELVAMDPASRAHRWTAALPSGYDVHAFYGPTGGLLALGDGDGTVLGHDARTGRHLWTYRGRDATDLRGIQGGSLIAASGKEGDHGEGTLLGIDIATGAVRWSRTYGDTRLPRPDGGDLLFGFRAEHTLDAISAVTGRTVWSAGFPAAAGDLGESTPAVTVANGTAYLGARGLYALDLATGRRKWAYEPPAPGGDDPTFLVEGERAYVFDDHKLVALDARTGHRLWSAATPADDTAPLIVAGGLVCTVAAGVTGPGFYGWDAVTGKLVWRHPPASSNTDDQWVLTSTGPFLVALQTAALVAFRFA</sequence>
<dbReference type="InterPro" id="IPR018391">
    <property type="entry name" value="PQQ_b-propeller_rpt"/>
</dbReference>